<dbReference type="EMBL" id="JAQQLI010000035">
    <property type="protein sequence ID" value="MDC7787959.1"/>
    <property type="molecule type" value="Genomic_DNA"/>
</dbReference>
<sequence length="197" mass="20258">MRELVHMIRGLITRAVVRSSDDGKATQLVDVTIREGHDRAGVEVLQPFGIASRAPAGGLVLVLAVGGDQGDLVALPVSAPGVRLGFLEEGEAALYGADGSRVHVKADGTIEVQAHKAYRVITPHGEITVDEAGLVLKRGDDVTVTLTDTAIEAKVGTSTARVSAAAAKLLAGGHRLVVHASGIKCSILPTVGADPDP</sequence>
<evidence type="ECO:0000313" key="2">
    <source>
        <dbReference type="EMBL" id="MDC7787959.1"/>
    </source>
</evidence>
<proteinExistence type="predicted"/>
<protein>
    <submittedName>
        <fullName evidence="2">Phage baseplate assembly protein</fullName>
    </submittedName>
</protein>
<dbReference type="InterPro" id="IPR053861">
    <property type="entry name" value="Phage_Mu_Gp45_N"/>
</dbReference>
<evidence type="ECO:0000313" key="3">
    <source>
        <dbReference type="Proteomes" id="UP001165652"/>
    </source>
</evidence>
<gene>
    <name evidence="2" type="ORF">PQJ73_19905</name>
</gene>
<dbReference type="RefSeq" id="WP_272778795.1">
    <property type="nucleotide sequence ID" value="NZ_JAQQLI010000035.1"/>
</dbReference>
<name>A0ABT5JE52_RHOTP</name>
<evidence type="ECO:0000259" key="1">
    <source>
        <dbReference type="Pfam" id="PF06890"/>
    </source>
</evidence>
<comment type="caution">
    <text evidence="2">The sequence shown here is derived from an EMBL/GenBank/DDBJ whole genome shotgun (WGS) entry which is preliminary data.</text>
</comment>
<dbReference type="Pfam" id="PF06890">
    <property type="entry name" value="Phage_Mu_Gp45"/>
    <property type="match status" value="1"/>
</dbReference>
<organism evidence="2 3">
    <name type="scientific">Rhodoplanes tepidamans</name>
    <name type="common">Rhodoplanes cryptolactis</name>
    <dbReference type="NCBI Taxonomy" id="200616"/>
    <lineage>
        <taxon>Bacteria</taxon>
        <taxon>Pseudomonadati</taxon>
        <taxon>Pseudomonadota</taxon>
        <taxon>Alphaproteobacteria</taxon>
        <taxon>Hyphomicrobiales</taxon>
        <taxon>Nitrobacteraceae</taxon>
        <taxon>Rhodoplanes</taxon>
    </lineage>
</organism>
<dbReference type="Proteomes" id="UP001165652">
    <property type="component" value="Unassembled WGS sequence"/>
</dbReference>
<accession>A0ABT5JE52</accession>
<reference evidence="2" key="1">
    <citation type="journal article" date="2023" name="Microbiol Resour">
        <title>Genome Sequences of Rhodoplanes serenus and Two Thermotolerant Strains, Rhodoplanes tepidamans and 'Rhodoplanes cryptolactis,' Further Refine the Genus.</title>
        <authorList>
            <person name="Rayyan A.A."/>
            <person name="Kyndt J.A."/>
        </authorList>
    </citation>
    <scope>NUCLEOTIDE SEQUENCE</scope>
    <source>
        <strain evidence="2">DSM 9987</strain>
    </source>
</reference>
<feature type="domain" description="Bacteriophage Mu Gp45 N-terminal" evidence="1">
    <location>
        <begin position="14"/>
        <end position="79"/>
    </location>
</feature>
<keyword evidence="3" id="KW-1185">Reference proteome</keyword>
<reference evidence="2" key="2">
    <citation type="submission" date="2023-02" db="EMBL/GenBank/DDBJ databases">
        <authorList>
            <person name="Rayyan A."/>
            <person name="Meyer T."/>
            <person name="Kyndt J.A."/>
        </authorList>
    </citation>
    <scope>NUCLEOTIDE SEQUENCE</scope>
    <source>
        <strain evidence="2">DSM 9987</strain>
    </source>
</reference>